<name>A0A5J6LEQ9_9GAMM</name>
<evidence type="ECO:0000256" key="1">
    <source>
        <dbReference type="ARBA" id="ARBA00022737"/>
    </source>
</evidence>
<dbReference type="PROSITE" id="PS50088">
    <property type="entry name" value="ANK_REPEAT"/>
    <property type="match status" value="1"/>
</dbReference>
<dbReference type="Gene3D" id="1.25.40.20">
    <property type="entry name" value="Ankyrin repeat-containing domain"/>
    <property type="match status" value="1"/>
</dbReference>
<proteinExistence type="predicted"/>
<evidence type="ECO:0000313" key="5">
    <source>
        <dbReference type="Proteomes" id="UP000325606"/>
    </source>
</evidence>
<protein>
    <submittedName>
        <fullName evidence="4">Uncharacterized protein</fullName>
    </submittedName>
</protein>
<dbReference type="AlphaFoldDB" id="A0A5J6LEQ9"/>
<dbReference type="InterPro" id="IPR002110">
    <property type="entry name" value="Ankyrin_rpt"/>
</dbReference>
<dbReference type="Pfam" id="PF13857">
    <property type="entry name" value="Ank_5"/>
    <property type="match status" value="1"/>
</dbReference>
<dbReference type="InterPro" id="IPR036770">
    <property type="entry name" value="Ankyrin_rpt-contain_sf"/>
</dbReference>
<sequence length="289" mass="32100">MKRFCHPFVVLGFVSTIFSGSVFSEPRVAEHDKHQKLQLEYEAFKQQKADEIQAVINYHTDHELPLADANYSYVVPHKSETLEYPLIFEVVMFGTPEQLNTLIAAGADVNALFPGEIPRTPIYFSNNANRTPNGWLECRPEQAKQLLSAGATLDLEQISSTSNRVNLLGDLTVSDMPGCPEILSLLIENGADVNVQDMYGRTPLSDALLFNGINAVETLLAAGADPTLKDITGLSVFEYALQMTLPYLPVEDSIDSQANTIRRFIELAINDKQKAYFELSGQQQEAEDQ</sequence>
<keyword evidence="1" id="KW-0677">Repeat</keyword>
<keyword evidence="2 3" id="KW-0040">ANK repeat</keyword>
<gene>
    <name evidence="4" type="ORF">F5I99_10470</name>
</gene>
<dbReference type="KEGG" id="nik:F5I99_10470"/>
<dbReference type="Proteomes" id="UP000325606">
    <property type="component" value="Chromosome"/>
</dbReference>
<accession>A0A5J6LEQ9</accession>
<keyword evidence="5" id="KW-1185">Reference proteome</keyword>
<dbReference type="RefSeq" id="WP_151055783.1">
    <property type="nucleotide sequence ID" value="NZ_CP044222.1"/>
</dbReference>
<dbReference type="SUPFAM" id="SSF48403">
    <property type="entry name" value="Ankyrin repeat"/>
    <property type="match status" value="1"/>
</dbReference>
<reference evidence="4 5" key="1">
    <citation type="submission" date="2019-09" db="EMBL/GenBank/DDBJ databases">
        <title>Nitrincola iocasae sp. nov., a bacterium isolated from the sediment collected at a cold seep field in South China Sea.</title>
        <authorList>
            <person name="Zhang H."/>
            <person name="Wang H."/>
            <person name="Li C."/>
        </authorList>
    </citation>
    <scope>NUCLEOTIDE SEQUENCE [LARGE SCALE GENOMIC DNA]</scope>
    <source>
        <strain evidence="4 5">KXZD1103</strain>
    </source>
</reference>
<dbReference type="EMBL" id="CP044222">
    <property type="protein sequence ID" value="QEW06898.1"/>
    <property type="molecule type" value="Genomic_DNA"/>
</dbReference>
<dbReference type="PROSITE" id="PS50297">
    <property type="entry name" value="ANK_REP_REGION"/>
    <property type="match status" value="1"/>
</dbReference>
<evidence type="ECO:0000256" key="3">
    <source>
        <dbReference type="PROSITE-ProRule" id="PRU00023"/>
    </source>
</evidence>
<dbReference type="SMART" id="SM00248">
    <property type="entry name" value="ANK"/>
    <property type="match status" value="3"/>
</dbReference>
<evidence type="ECO:0000313" key="4">
    <source>
        <dbReference type="EMBL" id="QEW06898.1"/>
    </source>
</evidence>
<dbReference type="PANTHER" id="PTHR24171">
    <property type="entry name" value="ANKYRIN REPEAT DOMAIN-CONTAINING PROTEIN 39-RELATED"/>
    <property type="match status" value="1"/>
</dbReference>
<evidence type="ECO:0000256" key="2">
    <source>
        <dbReference type="ARBA" id="ARBA00023043"/>
    </source>
</evidence>
<feature type="repeat" description="ANK" evidence="3">
    <location>
        <begin position="199"/>
        <end position="231"/>
    </location>
</feature>
<organism evidence="4 5">
    <name type="scientific">Nitrincola iocasae</name>
    <dbReference type="NCBI Taxonomy" id="2614693"/>
    <lineage>
        <taxon>Bacteria</taxon>
        <taxon>Pseudomonadati</taxon>
        <taxon>Pseudomonadota</taxon>
        <taxon>Gammaproteobacteria</taxon>
        <taxon>Oceanospirillales</taxon>
        <taxon>Oceanospirillaceae</taxon>
        <taxon>Nitrincola</taxon>
    </lineage>
</organism>